<name>A0A382DDF7_9ZZZZ</name>
<dbReference type="AlphaFoldDB" id="A0A382DDF7"/>
<reference evidence="1" key="1">
    <citation type="submission" date="2018-05" db="EMBL/GenBank/DDBJ databases">
        <authorList>
            <person name="Lanie J.A."/>
            <person name="Ng W.-L."/>
            <person name="Kazmierczak K.M."/>
            <person name="Andrzejewski T.M."/>
            <person name="Davidsen T.M."/>
            <person name="Wayne K.J."/>
            <person name="Tettelin H."/>
            <person name="Glass J.I."/>
            <person name="Rusch D."/>
            <person name="Podicherti R."/>
            <person name="Tsui H.-C.T."/>
            <person name="Winkler M.E."/>
        </authorList>
    </citation>
    <scope>NUCLEOTIDE SEQUENCE</scope>
</reference>
<sequence>MATAKFGSFVGRVKSINPTQNAYGEVVAKVGASTTYEPTG</sequence>
<dbReference type="EMBL" id="UINC01038540">
    <property type="protein sequence ID" value="SVB35697.1"/>
    <property type="molecule type" value="Genomic_DNA"/>
</dbReference>
<evidence type="ECO:0000313" key="1">
    <source>
        <dbReference type="EMBL" id="SVB35697.1"/>
    </source>
</evidence>
<protein>
    <submittedName>
        <fullName evidence="1">Uncharacterized protein</fullName>
    </submittedName>
</protein>
<proteinExistence type="predicted"/>
<feature type="non-terminal residue" evidence="1">
    <location>
        <position position="40"/>
    </location>
</feature>
<organism evidence="1">
    <name type="scientific">marine metagenome</name>
    <dbReference type="NCBI Taxonomy" id="408172"/>
    <lineage>
        <taxon>unclassified sequences</taxon>
        <taxon>metagenomes</taxon>
        <taxon>ecological metagenomes</taxon>
    </lineage>
</organism>
<gene>
    <name evidence="1" type="ORF">METZ01_LOCUS188551</name>
</gene>
<accession>A0A382DDF7</accession>